<dbReference type="Pfam" id="PF07715">
    <property type="entry name" value="Plug"/>
    <property type="match status" value="1"/>
</dbReference>
<dbReference type="eggNOG" id="COG4206">
    <property type="taxonomic scope" value="Bacteria"/>
</dbReference>
<dbReference type="InterPro" id="IPR039426">
    <property type="entry name" value="TonB-dep_rcpt-like"/>
</dbReference>
<comment type="similarity">
    <text evidence="7">Belongs to the TonB-dependent receptor family.</text>
</comment>
<keyword evidence="3 7" id="KW-1134">Transmembrane beta strand</keyword>
<protein>
    <submittedName>
        <fullName evidence="9">TonB-dependent receptor plug</fullName>
    </submittedName>
</protein>
<dbReference type="InterPro" id="IPR023996">
    <property type="entry name" value="TonB-dep_OMP_SusC/RagA"/>
</dbReference>
<dbReference type="InterPro" id="IPR037066">
    <property type="entry name" value="Plug_dom_sf"/>
</dbReference>
<keyword evidence="4 7" id="KW-0812">Transmembrane</keyword>
<dbReference type="EMBL" id="CM001403">
    <property type="protein sequence ID" value="EHQ24903.1"/>
    <property type="molecule type" value="Genomic_DNA"/>
</dbReference>
<dbReference type="NCBIfam" id="TIGR04056">
    <property type="entry name" value="OMP_RagA_SusC"/>
    <property type="match status" value="1"/>
</dbReference>
<dbReference type="PROSITE" id="PS52016">
    <property type="entry name" value="TONB_DEPENDENT_REC_3"/>
    <property type="match status" value="1"/>
</dbReference>
<dbReference type="Pfam" id="PF07660">
    <property type="entry name" value="STN"/>
    <property type="match status" value="1"/>
</dbReference>
<dbReference type="InterPro" id="IPR036942">
    <property type="entry name" value="Beta-barrel_TonB_sf"/>
</dbReference>
<evidence type="ECO:0000256" key="4">
    <source>
        <dbReference type="ARBA" id="ARBA00022692"/>
    </source>
</evidence>
<dbReference type="HOGENOM" id="CLU_004317_0_2_10"/>
<dbReference type="NCBIfam" id="TIGR04057">
    <property type="entry name" value="SusC_RagA_signa"/>
    <property type="match status" value="1"/>
</dbReference>
<keyword evidence="6 7" id="KW-0998">Cell outer membrane</keyword>
<proteinExistence type="inferred from homology"/>
<evidence type="ECO:0000256" key="6">
    <source>
        <dbReference type="ARBA" id="ARBA00023237"/>
    </source>
</evidence>
<evidence type="ECO:0000313" key="10">
    <source>
        <dbReference type="Proteomes" id="UP000002774"/>
    </source>
</evidence>
<dbReference type="AlphaFoldDB" id="H1Y884"/>
<keyword evidence="9" id="KW-0675">Receptor</keyword>
<dbReference type="SMART" id="SM00965">
    <property type="entry name" value="STN"/>
    <property type="match status" value="1"/>
</dbReference>
<evidence type="ECO:0000256" key="5">
    <source>
        <dbReference type="ARBA" id="ARBA00023136"/>
    </source>
</evidence>
<dbReference type="SUPFAM" id="SSF49464">
    <property type="entry name" value="Carboxypeptidase regulatory domain-like"/>
    <property type="match status" value="1"/>
</dbReference>
<evidence type="ECO:0000256" key="7">
    <source>
        <dbReference type="PROSITE-ProRule" id="PRU01360"/>
    </source>
</evidence>
<name>H1Y884_9SPHI</name>
<dbReference type="Gene3D" id="2.170.130.10">
    <property type="entry name" value="TonB-dependent receptor, plug domain"/>
    <property type="match status" value="1"/>
</dbReference>
<dbReference type="Gene3D" id="2.60.40.1120">
    <property type="entry name" value="Carboxypeptidase-like, regulatory domain"/>
    <property type="match status" value="1"/>
</dbReference>
<evidence type="ECO:0000256" key="2">
    <source>
        <dbReference type="ARBA" id="ARBA00022448"/>
    </source>
</evidence>
<organism evidence="9 10">
    <name type="scientific">Mucilaginibacter paludis DSM 18603</name>
    <dbReference type="NCBI Taxonomy" id="714943"/>
    <lineage>
        <taxon>Bacteria</taxon>
        <taxon>Pseudomonadati</taxon>
        <taxon>Bacteroidota</taxon>
        <taxon>Sphingobacteriia</taxon>
        <taxon>Sphingobacteriales</taxon>
        <taxon>Sphingobacteriaceae</taxon>
        <taxon>Mucilaginibacter</taxon>
    </lineage>
</organism>
<keyword evidence="2 7" id="KW-0813">Transport</keyword>
<evidence type="ECO:0000256" key="3">
    <source>
        <dbReference type="ARBA" id="ARBA00022452"/>
    </source>
</evidence>
<dbReference type="Gene3D" id="2.40.170.20">
    <property type="entry name" value="TonB-dependent receptor, beta-barrel domain"/>
    <property type="match status" value="1"/>
</dbReference>
<dbReference type="GO" id="GO:0009279">
    <property type="term" value="C:cell outer membrane"/>
    <property type="evidence" value="ECO:0007669"/>
    <property type="project" value="UniProtKB-SubCell"/>
</dbReference>
<evidence type="ECO:0000256" key="1">
    <source>
        <dbReference type="ARBA" id="ARBA00004571"/>
    </source>
</evidence>
<comment type="subcellular location">
    <subcellularLocation>
        <location evidence="1 7">Cell outer membrane</location>
        <topology evidence="1 7">Multi-pass membrane protein</topology>
    </subcellularLocation>
</comment>
<evidence type="ECO:0000313" key="9">
    <source>
        <dbReference type="EMBL" id="EHQ24903.1"/>
    </source>
</evidence>
<dbReference type="SUPFAM" id="SSF56935">
    <property type="entry name" value="Porins"/>
    <property type="match status" value="1"/>
</dbReference>
<gene>
    <name evidence="9" type="ORF">Mucpa_0722</name>
</gene>
<dbReference type="InterPro" id="IPR023997">
    <property type="entry name" value="TonB-dep_OMP_SusC/RagA_CS"/>
</dbReference>
<sequence length="1134" mass="123894">MRINLSALLILFGLLQASANVYSQKISISERNISLEKVFESIENQSAYTFLYDDQQLQNGHKISISLRDASLESVLNECFKNQPFSFKIIEKTIVISSNNDQVKYPVRISGVVYDENSQPLPGVTIKSKNGQAITVTDKDGKFEMVVTDLNSPLVCSYIGYNSKEISIGNQRLLKIVLQPSVKSLNDVVVVGYGINTQRQVSGSIGSVKAKDLKDQPVTSFDQAMAGKIAGVRVLQTSGSPGAALSIRVRGLNSISAGNDPLYVIDGVPLSNDIKSATGTTSSNIPDNPINVLSSLNIDDIESISVLKDASSAAIYGSRASNGVVLITTKHGKAGKPVVKYDTYYGWQSVAKKIDLLDAYQYAKMALDARNNAYLDANPAGSINDPNSVRPSAGQIPPNLLPYLQGQTGLTNTDWQDQIFRRAPIQSHTLSVSGGNNSTNYYLSGNYLDQKGVVIGSSYSRYSTRFNLDSKSGKLHFGVNMNPTVTINNLINSEGPYFDEGIIGLAQTLPPIYPVYNPDGSYNFSGNVQGYGLSSILNPVALANEVKDKLQQISILGNTFAEYEFIKGLKYKISLGVDLNAFHRDYFRPTDLEIANVKGPSIGTGISRSEQFIDWLVENTLNYNKAFGKHTLDLLAGFSTQKDNDTYNYLSSSNFPNNLVQTLNAGQISSGGSSLQQWSLISYIGRAQYNYDNKYFATASIRSDGSSRFGPNHKYGYFPSASVGWLVSQEEFLKNNKIISTLKLKASYGLTGNFQIPNYGSYGLINYNNYVLGNNVITSGVIPKTASNDNLTWEKTAMLNTGFDLGLFHDKLFLEAEYYDSNTSNLLLNVNVPQITGFSTQLQNLGKVNNRGVEATLSAQVISGKFEWTSSFNIAANKNRVKALGPAGDPIIVAGGTANTYFITQIGSPIGSYYLMKVDGVFKNQSEIDNYPHLANTKPGDFKFVDVNGDGKIDLSSDRTIVGSYLPSYTFGFTNSFAYKGLDLSVAVQGVQGNQIVNLNRRYLFNVDGNMNQMVGVLDRWMSPSDPGNGLVNRANRSPTGSNGTTSTWHVEDGSYVRIRNIALGYQLPLKWVQKAGIAKLRIYCSLQNPFTFTKFTGYNPEVSNRPDNALSSGEDYGTYPLSKTTTLGLSVTF</sequence>
<accession>H1Y884</accession>
<dbReference type="InterPro" id="IPR011662">
    <property type="entry name" value="Secretin/TonB_short_N"/>
</dbReference>
<evidence type="ECO:0000259" key="8">
    <source>
        <dbReference type="SMART" id="SM00965"/>
    </source>
</evidence>
<dbReference type="Proteomes" id="UP000002774">
    <property type="component" value="Chromosome"/>
</dbReference>
<dbReference type="RefSeq" id="WP_008504502.1">
    <property type="nucleotide sequence ID" value="NZ_CM001403.1"/>
</dbReference>
<keyword evidence="5 7" id="KW-0472">Membrane</keyword>
<dbReference type="Pfam" id="PF13715">
    <property type="entry name" value="CarbopepD_reg_2"/>
    <property type="match status" value="1"/>
</dbReference>
<feature type="domain" description="Secretin/TonB short N-terminal" evidence="8">
    <location>
        <begin position="48"/>
        <end position="99"/>
    </location>
</feature>
<reference evidence="9" key="1">
    <citation type="submission" date="2011-09" db="EMBL/GenBank/DDBJ databases">
        <title>The permanent draft genome of Mucilaginibacter paludis DSM 18603.</title>
        <authorList>
            <consortium name="US DOE Joint Genome Institute (JGI-PGF)"/>
            <person name="Lucas S."/>
            <person name="Han J."/>
            <person name="Lapidus A."/>
            <person name="Bruce D."/>
            <person name="Goodwin L."/>
            <person name="Pitluck S."/>
            <person name="Peters L."/>
            <person name="Kyrpides N."/>
            <person name="Mavromatis K."/>
            <person name="Ivanova N."/>
            <person name="Mikhailova N."/>
            <person name="Held B."/>
            <person name="Detter J.C."/>
            <person name="Tapia R."/>
            <person name="Han C."/>
            <person name="Land M."/>
            <person name="Hauser L."/>
            <person name="Markowitz V."/>
            <person name="Cheng J.-F."/>
            <person name="Hugenholtz P."/>
            <person name="Woyke T."/>
            <person name="Wu D."/>
            <person name="Tindall B."/>
            <person name="Brambilla E."/>
            <person name="Klenk H.-P."/>
            <person name="Eisen J.A."/>
        </authorList>
    </citation>
    <scope>NUCLEOTIDE SEQUENCE [LARGE SCALE GENOMIC DNA]</scope>
    <source>
        <strain evidence="9">DSM 18603</strain>
    </source>
</reference>
<dbReference type="STRING" id="714943.Mucpa_0722"/>
<dbReference type="InterPro" id="IPR008969">
    <property type="entry name" value="CarboxyPept-like_regulatory"/>
</dbReference>
<dbReference type="Gene3D" id="3.55.50.30">
    <property type="match status" value="1"/>
</dbReference>
<dbReference type="InterPro" id="IPR012910">
    <property type="entry name" value="Plug_dom"/>
</dbReference>
<keyword evidence="10" id="KW-1185">Reference proteome</keyword>